<dbReference type="InterPro" id="IPR026881">
    <property type="entry name" value="WYL_dom"/>
</dbReference>
<dbReference type="AlphaFoldDB" id="A0A268P1J4"/>
<dbReference type="InterPro" id="IPR051534">
    <property type="entry name" value="CBASS_pafABC_assoc_protein"/>
</dbReference>
<dbReference type="EMBL" id="NPCC01000009">
    <property type="protein sequence ID" value="PAE89369.1"/>
    <property type="molecule type" value="Genomic_DNA"/>
</dbReference>
<dbReference type="InterPro" id="IPR013196">
    <property type="entry name" value="HTH_11"/>
</dbReference>
<name>A0A268P1J4_SHOCL</name>
<dbReference type="PANTHER" id="PTHR34580:SF1">
    <property type="entry name" value="PROTEIN PAFC"/>
    <property type="match status" value="1"/>
</dbReference>
<evidence type="ECO:0000256" key="1">
    <source>
        <dbReference type="ARBA" id="ARBA00023015"/>
    </source>
</evidence>
<dbReference type="InterPro" id="IPR028349">
    <property type="entry name" value="PafC-like"/>
</dbReference>
<dbReference type="Pfam" id="PF25583">
    <property type="entry name" value="WCX"/>
    <property type="match status" value="1"/>
</dbReference>
<dbReference type="InterPro" id="IPR036388">
    <property type="entry name" value="WH-like_DNA-bd_sf"/>
</dbReference>
<dbReference type="PROSITE" id="PS00894">
    <property type="entry name" value="HTH_DEOR_1"/>
    <property type="match status" value="1"/>
</dbReference>
<dbReference type="Pfam" id="PF13280">
    <property type="entry name" value="WYL"/>
    <property type="match status" value="1"/>
</dbReference>
<dbReference type="SUPFAM" id="SSF46785">
    <property type="entry name" value="Winged helix' DNA-binding domain"/>
    <property type="match status" value="1"/>
</dbReference>
<dbReference type="Gene3D" id="1.10.10.10">
    <property type="entry name" value="Winged helix-like DNA-binding domain superfamily/Winged helix DNA-binding domain"/>
    <property type="match status" value="1"/>
</dbReference>
<dbReference type="PROSITE" id="PS52050">
    <property type="entry name" value="WYL"/>
    <property type="match status" value="1"/>
</dbReference>
<dbReference type="GO" id="GO:0003677">
    <property type="term" value="F:DNA binding"/>
    <property type="evidence" value="ECO:0007669"/>
    <property type="project" value="UniProtKB-KW"/>
</dbReference>
<keyword evidence="2" id="KW-0238">DNA-binding</keyword>
<proteinExistence type="predicted"/>
<dbReference type="RefSeq" id="WP_035203130.1">
    <property type="nucleotide sequence ID" value="NZ_CP012475.1"/>
</dbReference>
<dbReference type="PIRSF" id="PIRSF016838">
    <property type="entry name" value="PafC"/>
    <property type="match status" value="1"/>
</dbReference>
<evidence type="ECO:0000313" key="5">
    <source>
        <dbReference type="Proteomes" id="UP000216207"/>
    </source>
</evidence>
<dbReference type="PANTHER" id="PTHR34580">
    <property type="match status" value="1"/>
</dbReference>
<dbReference type="InterPro" id="IPR036390">
    <property type="entry name" value="WH_DNA-bd_sf"/>
</dbReference>
<dbReference type="InterPro" id="IPR018356">
    <property type="entry name" value="Tscrpt_reg_HTH_DeoR_CS"/>
</dbReference>
<dbReference type="GO" id="GO:0003700">
    <property type="term" value="F:DNA-binding transcription factor activity"/>
    <property type="evidence" value="ECO:0007669"/>
    <property type="project" value="InterPro"/>
</dbReference>
<evidence type="ECO:0000256" key="2">
    <source>
        <dbReference type="ARBA" id="ARBA00023125"/>
    </source>
</evidence>
<dbReference type="PROSITE" id="PS51000">
    <property type="entry name" value="HTH_DEOR_2"/>
    <property type="match status" value="1"/>
</dbReference>
<comment type="caution">
    <text evidence="4">The sequence shown here is derived from an EMBL/GenBank/DDBJ whole genome shotgun (WGS) entry which is preliminary data.</text>
</comment>
<dbReference type="Proteomes" id="UP000216207">
    <property type="component" value="Unassembled WGS sequence"/>
</dbReference>
<dbReference type="InterPro" id="IPR001034">
    <property type="entry name" value="DeoR_HTH"/>
</dbReference>
<accession>A0A268P1J4</accession>
<dbReference type="SMART" id="SM00420">
    <property type="entry name" value="HTH_DEOR"/>
    <property type="match status" value="1"/>
</dbReference>
<evidence type="ECO:0000256" key="3">
    <source>
        <dbReference type="ARBA" id="ARBA00023163"/>
    </source>
</evidence>
<protein>
    <submittedName>
        <fullName evidence="4">YafY family transcriptional regulator</fullName>
    </submittedName>
</protein>
<reference evidence="4 5" key="1">
    <citation type="submission" date="2017-07" db="EMBL/GenBank/DDBJ databases">
        <title>Isolation and whole genome analysis of endospore-forming bacteria from heroin.</title>
        <authorList>
            <person name="Kalinowski J."/>
            <person name="Ahrens B."/>
            <person name="Al-Dilaimi A."/>
            <person name="Winkler A."/>
            <person name="Wibberg D."/>
            <person name="Schleenbecker U."/>
            <person name="Ruckert C."/>
            <person name="Wolfel R."/>
            <person name="Grass G."/>
        </authorList>
    </citation>
    <scope>NUCLEOTIDE SEQUENCE [LARGE SCALE GENOMIC DNA]</scope>
    <source>
        <strain evidence="4 5">7539</strain>
    </source>
</reference>
<keyword evidence="3" id="KW-0804">Transcription</keyword>
<dbReference type="InterPro" id="IPR057727">
    <property type="entry name" value="WCX_dom"/>
</dbReference>
<keyword evidence="1" id="KW-0805">Transcription regulation</keyword>
<gene>
    <name evidence="4" type="ORF">CHH72_08755</name>
</gene>
<sequence>MRAERLLSIVLLLQNRKIISTKALAEELGVSERTVHRDMDALSSAGIPVYAERGKTGGWKLLDGYRTQLTGLTKEEVKTLFLSPPIDLLGDLGYTKNWQEAREKLLASLSSATSVDFADAQNRIYIDASTWRGKKETVEAFSLLNQGLWEQRALSISYEKYGSTASEREVEPLGLVAKGSTWYLIAAEQQELKTFRASRIRSAQLLPKRFERPENFDLARYWHDSKNAFIRTLPSYEVNLLVAYEQKDMLHNSGRYVRVLDLYESGEDGWLTARLSFDTKEEAAAYIVGFGNKVKMISPTELKEHVWMIAEQALKAHADIG</sequence>
<organism evidence="4 5">
    <name type="scientific">Shouchella clausii</name>
    <name type="common">Alkalihalobacillus clausii</name>
    <dbReference type="NCBI Taxonomy" id="79880"/>
    <lineage>
        <taxon>Bacteria</taxon>
        <taxon>Bacillati</taxon>
        <taxon>Bacillota</taxon>
        <taxon>Bacilli</taxon>
        <taxon>Bacillales</taxon>
        <taxon>Bacillaceae</taxon>
        <taxon>Shouchella</taxon>
    </lineage>
</organism>
<dbReference type="Pfam" id="PF08279">
    <property type="entry name" value="HTH_11"/>
    <property type="match status" value="1"/>
</dbReference>
<evidence type="ECO:0000313" key="4">
    <source>
        <dbReference type="EMBL" id="PAE89369.1"/>
    </source>
</evidence>